<gene>
    <name evidence="7" type="ORF">FF38_11296</name>
</gene>
<evidence type="ECO:0000256" key="4">
    <source>
        <dbReference type="ARBA" id="ARBA00023157"/>
    </source>
</evidence>
<dbReference type="EMBL" id="JRES01000335">
    <property type="protein sequence ID" value="KNC32199.1"/>
    <property type="molecule type" value="Genomic_DNA"/>
</dbReference>
<dbReference type="InterPro" id="IPR009003">
    <property type="entry name" value="Peptidase_S1_PA"/>
</dbReference>
<reference evidence="7 8" key="1">
    <citation type="journal article" date="2015" name="Nat. Commun.">
        <title>Lucilia cuprina genome unlocks parasitic fly biology to underpin future interventions.</title>
        <authorList>
            <person name="Anstead C.A."/>
            <person name="Korhonen P.K."/>
            <person name="Young N.D."/>
            <person name="Hall R.S."/>
            <person name="Jex A.R."/>
            <person name="Murali S.C."/>
            <person name="Hughes D.S."/>
            <person name="Lee S.F."/>
            <person name="Perry T."/>
            <person name="Stroehlein A.J."/>
            <person name="Ansell B.R."/>
            <person name="Breugelmans B."/>
            <person name="Hofmann A."/>
            <person name="Qu J."/>
            <person name="Dugan S."/>
            <person name="Lee S.L."/>
            <person name="Chao H."/>
            <person name="Dinh H."/>
            <person name="Han Y."/>
            <person name="Doddapaneni H.V."/>
            <person name="Worley K.C."/>
            <person name="Muzny D.M."/>
            <person name="Ioannidis P."/>
            <person name="Waterhouse R.M."/>
            <person name="Zdobnov E.M."/>
            <person name="James P.J."/>
            <person name="Bagnall N.H."/>
            <person name="Kotze A.C."/>
            <person name="Gibbs R.A."/>
            <person name="Richards S."/>
            <person name="Batterham P."/>
            <person name="Gasser R.B."/>
        </authorList>
    </citation>
    <scope>NUCLEOTIDE SEQUENCE [LARGE SCALE GENOMIC DNA]</scope>
    <source>
        <strain evidence="7 8">LS</strain>
        <tissue evidence="7">Full body</tissue>
    </source>
</reference>
<protein>
    <recommendedName>
        <fullName evidence="6">Peptidase S1 domain-containing protein</fullName>
    </recommendedName>
</protein>
<dbReference type="GO" id="GO:0006508">
    <property type="term" value="P:proteolysis"/>
    <property type="evidence" value="ECO:0007669"/>
    <property type="project" value="UniProtKB-KW"/>
</dbReference>
<dbReference type="PROSITE" id="PS00134">
    <property type="entry name" value="TRYPSIN_HIS"/>
    <property type="match status" value="1"/>
</dbReference>
<dbReference type="InterPro" id="IPR055325">
    <property type="entry name" value="CF161"/>
</dbReference>
<accession>A0A0L0CL64</accession>
<dbReference type="PANTHER" id="PTHR24252:SF7">
    <property type="entry name" value="HYALIN"/>
    <property type="match status" value="1"/>
</dbReference>
<evidence type="ECO:0000256" key="2">
    <source>
        <dbReference type="ARBA" id="ARBA00022801"/>
    </source>
</evidence>
<keyword evidence="8" id="KW-1185">Reference proteome</keyword>
<keyword evidence="2 5" id="KW-0378">Hydrolase</keyword>
<evidence type="ECO:0000259" key="6">
    <source>
        <dbReference type="PROSITE" id="PS50240"/>
    </source>
</evidence>
<proteinExistence type="predicted"/>
<dbReference type="PRINTS" id="PR00722">
    <property type="entry name" value="CHYMOTRYPSIN"/>
</dbReference>
<evidence type="ECO:0000256" key="1">
    <source>
        <dbReference type="ARBA" id="ARBA00022670"/>
    </source>
</evidence>
<dbReference type="OrthoDB" id="10059102at2759"/>
<dbReference type="InterPro" id="IPR033116">
    <property type="entry name" value="TRYPSIN_SER"/>
</dbReference>
<dbReference type="InterPro" id="IPR043504">
    <property type="entry name" value="Peptidase_S1_PA_chymotrypsin"/>
</dbReference>
<dbReference type="PROSITE" id="PS50240">
    <property type="entry name" value="TRYPSIN_DOM"/>
    <property type="match status" value="1"/>
</dbReference>
<evidence type="ECO:0000256" key="3">
    <source>
        <dbReference type="ARBA" id="ARBA00022825"/>
    </source>
</evidence>
<dbReference type="Pfam" id="PF00089">
    <property type="entry name" value="Trypsin"/>
    <property type="match status" value="1"/>
</dbReference>
<evidence type="ECO:0000313" key="8">
    <source>
        <dbReference type="Proteomes" id="UP000037069"/>
    </source>
</evidence>
<dbReference type="Pfam" id="PF24569">
    <property type="entry name" value="CFAP161"/>
    <property type="match status" value="1"/>
</dbReference>
<dbReference type="Proteomes" id="UP000037069">
    <property type="component" value="Unassembled WGS sequence"/>
</dbReference>
<dbReference type="InterPro" id="IPR001254">
    <property type="entry name" value="Trypsin_dom"/>
</dbReference>
<keyword evidence="1 5" id="KW-0645">Protease</keyword>
<dbReference type="FunFam" id="2.40.10.10:FF:000073">
    <property type="entry name" value="Trypsin alpha"/>
    <property type="match status" value="1"/>
</dbReference>
<evidence type="ECO:0000313" key="7">
    <source>
        <dbReference type="EMBL" id="KNC32199.1"/>
    </source>
</evidence>
<dbReference type="OMA" id="MAYTNWF"/>
<dbReference type="GO" id="GO:0004252">
    <property type="term" value="F:serine-type endopeptidase activity"/>
    <property type="evidence" value="ECO:0007669"/>
    <property type="project" value="InterPro"/>
</dbReference>
<dbReference type="Gene3D" id="2.40.10.10">
    <property type="entry name" value="Trypsin-like serine proteases"/>
    <property type="match status" value="1"/>
</dbReference>
<dbReference type="InterPro" id="IPR018114">
    <property type="entry name" value="TRYPSIN_HIS"/>
</dbReference>
<dbReference type="FunFam" id="2.40.10.10:FF:000171">
    <property type="entry name" value="trypsin-1"/>
    <property type="match status" value="1"/>
</dbReference>
<dbReference type="PROSITE" id="PS00135">
    <property type="entry name" value="TRYPSIN_SER"/>
    <property type="match status" value="1"/>
</dbReference>
<comment type="caution">
    <text evidence="7">The sequence shown here is derived from an EMBL/GenBank/DDBJ whole genome shotgun (WGS) entry which is preliminary data.</text>
</comment>
<dbReference type="InterPro" id="IPR001314">
    <property type="entry name" value="Peptidase_S1A"/>
</dbReference>
<dbReference type="PANTHER" id="PTHR24252">
    <property type="entry name" value="ACROSIN-RELATED"/>
    <property type="match status" value="1"/>
</dbReference>
<dbReference type="CDD" id="cd00190">
    <property type="entry name" value="Tryp_SPc"/>
    <property type="match status" value="1"/>
</dbReference>
<name>A0A0L0CL64_LUCCU</name>
<feature type="domain" description="Peptidase S1" evidence="6">
    <location>
        <begin position="288"/>
        <end position="513"/>
    </location>
</feature>
<evidence type="ECO:0000256" key="5">
    <source>
        <dbReference type="RuleBase" id="RU363034"/>
    </source>
</evidence>
<sequence length="514" mass="56634">MSLASRSRYRPNVRLGNWFEDICLEQDKIRVFKDLRDRGELLVEKTRRLFDNFHKEIVLEAPKENVRFGAVVQLMPYNMQICEYNNSDVHPALSVVINERVVRRSQKINDECELTIAPSIKPCVRNSFRIVSSDDKDRTNELLKYGQHFRLECVETSADPLLLYSAQKSADLNSMISTTFSSRKYGELNLKLGLCLKRNCGPGKLIPSAYTNWFCQHIDPTQRFETDGTALPSNKPLVITHAATNRNLAAENVVIQTLFGTTLKMKSNMLLFVILSVVLGQISCASRIIGGQFATPGQFPYQVSLQLKGRHHCGGSIISETFIVTAAHCTIGQSPSQMKVIVGTTDLLAGNGQAANIAQFIIHPQYNPQSQDFDMSLIKLSQPLKLGSSTVDKIEMAGADSNFAADTLATISGFGAINGNLQLPNKLKFANVQLWSRDFCNPQNIPGVTDRMICAGHPSGQVSSCQGDSGGPLTVENKLFGVVSWGFGCGAQGKPAMYTYVGALRSWIKQNSGV</sequence>
<organism evidence="7 8">
    <name type="scientific">Lucilia cuprina</name>
    <name type="common">Green bottle fly</name>
    <name type="synonym">Australian sheep blowfly</name>
    <dbReference type="NCBI Taxonomy" id="7375"/>
    <lineage>
        <taxon>Eukaryota</taxon>
        <taxon>Metazoa</taxon>
        <taxon>Ecdysozoa</taxon>
        <taxon>Arthropoda</taxon>
        <taxon>Hexapoda</taxon>
        <taxon>Insecta</taxon>
        <taxon>Pterygota</taxon>
        <taxon>Neoptera</taxon>
        <taxon>Endopterygota</taxon>
        <taxon>Diptera</taxon>
        <taxon>Brachycera</taxon>
        <taxon>Muscomorpha</taxon>
        <taxon>Oestroidea</taxon>
        <taxon>Calliphoridae</taxon>
        <taxon>Luciliinae</taxon>
        <taxon>Lucilia</taxon>
    </lineage>
</organism>
<dbReference type="SMART" id="SM00020">
    <property type="entry name" value="Tryp_SPc"/>
    <property type="match status" value="1"/>
</dbReference>
<keyword evidence="4" id="KW-1015">Disulfide bond</keyword>
<dbReference type="AlphaFoldDB" id="A0A0L0CL64"/>
<dbReference type="SUPFAM" id="SSF50494">
    <property type="entry name" value="Trypsin-like serine proteases"/>
    <property type="match status" value="1"/>
</dbReference>
<keyword evidence="3 5" id="KW-0720">Serine protease</keyword>